<accession>A0A238U7X8</accession>
<protein>
    <recommendedName>
        <fullName evidence="3">Lipoprotein</fullName>
    </recommendedName>
</protein>
<evidence type="ECO:0000313" key="2">
    <source>
        <dbReference type="Proteomes" id="UP000215214"/>
    </source>
</evidence>
<name>A0A238U7X8_9FLAO</name>
<dbReference type="Pfam" id="PF20329">
    <property type="entry name" value="DUF6624"/>
    <property type="match status" value="1"/>
</dbReference>
<dbReference type="InterPro" id="IPR046732">
    <property type="entry name" value="DUF6624"/>
</dbReference>
<dbReference type="AlphaFoldDB" id="A0A238U7X8"/>
<dbReference type="EMBL" id="LT899436">
    <property type="protein sequence ID" value="SNR14708.1"/>
    <property type="molecule type" value="Genomic_DNA"/>
</dbReference>
<organism evidence="1 2">
    <name type="scientific">Tenacibaculum jejuense</name>
    <dbReference type="NCBI Taxonomy" id="584609"/>
    <lineage>
        <taxon>Bacteria</taxon>
        <taxon>Pseudomonadati</taxon>
        <taxon>Bacteroidota</taxon>
        <taxon>Flavobacteriia</taxon>
        <taxon>Flavobacteriales</taxon>
        <taxon>Flavobacteriaceae</taxon>
        <taxon>Tenacibaculum</taxon>
    </lineage>
</organism>
<sequence>MQMKKILGILIMGGSLLGCKEKPSKKEEIKPKVEFNQDLADELKKMAEIDQIAAYIPQGEYKKMSDEEWIFFKDSVFTTHQKRIREIFDKNGFVGFDLAGKEGSDNFWLIVQHSDHNPEFQKEVLKKMKIEVDKGNAQPSSYGLLVDRVKLNTGEKQIYGTQVAYNAKTGQAYPKKLADSSTVNSRRKAIGLEPIEVYLNRMSEMHFEMNKEGYLKIGITEPKLYKTK</sequence>
<gene>
    <name evidence="1" type="ORF">TJEJU_0947</name>
</gene>
<evidence type="ECO:0008006" key="3">
    <source>
        <dbReference type="Google" id="ProtNLM"/>
    </source>
</evidence>
<dbReference type="KEGG" id="tje:TJEJU_0947"/>
<keyword evidence="2" id="KW-1185">Reference proteome</keyword>
<dbReference type="PROSITE" id="PS51257">
    <property type="entry name" value="PROKAR_LIPOPROTEIN"/>
    <property type="match status" value="1"/>
</dbReference>
<dbReference type="Proteomes" id="UP000215214">
    <property type="component" value="Chromosome TJEJU"/>
</dbReference>
<proteinExistence type="predicted"/>
<evidence type="ECO:0000313" key="1">
    <source>
        <dbReference type="EMBL" id="SNR14708.1"/>
    </source>
</evidence>
<reference evidence="1 2" key="1">
    <citation type="submission" date="2017-07" db="EMBL/GenBank/DDBJ databases">
        <authorList>
            <person name="Sun Z.S."/>
            <person name="Albrecht U."/>
            <person name="Echele G."/>
            <person name="Lee C.C."/>
        </authorList>
    </citation>
    <scope>NUCLEOTIDE SEQUENCE [LARGE SCALE GENOMIC DNA]</scope>
    <source>
        <strain evidence="2">type strain: KCTC 22618</strain>
    </source>
</reference>